<evidence type="ECO:0000256" key="1">
    <source>
        <dbReference type="SAM" id="SignalP"/>
    </source>
</evidence>
<protein>
    <recommendedName>
        <fullName evidence="4">DUF4465 domain-containing protein</fullName>
    </recommendedName>
</protein>
<dbReference type="PROSITE" id="PS51257">
    <property type="entry name" value="PROKAR_LIPOPROTEIN"/>
    <property type="match status" value="1"/>
</dbReference>
<sequence length="263" mass="28945">MKTNKLFGLAALACGFAMSFTSCNNVDNPVLPPEEPEIVSATIGFENQALNDKGFWCGEVNEQGVDNGWGGMTYPCAYQEDIVKFNTTFGVSYWTGYAISNRTETGFTAGDFTPEGMPDQFNNITGKAHGGKNFAIVQTYGEKIEFDRPVTVKGFWYTNSSYTVNAILNGDGMTPGKFEADDWFMCEVYPTPAEGVGGAHLGIDLAKDGDYVKTWQYCDLSDYEAFENITSLGFGFLGTKKNDYGVTTPTYICIDDIVIEYEK</sequence>
<proteinExistence type="predicted"/>
<feature type="signal peptide" evidence="1">
    <location>
        <begin position="1"/>
        <end position="24"/>
    </location>
</feature>
<dbReference type="AlphaFoldDB" id="A0A1I0NF14"/>
<dbReference type="Gene3D" id="2.60.120.1350">
    <property type="entry name" value="Protein of unknown function DUF4465"/>
    <property type="match status" value="1"/>
</dbReference>
<dbReference type="Pfam" id="PF14717">
    <property type="entry name" value="DUF4465"/>
    <property type="match status" value="1"/>
</dbReference>
<evidence type="ECO:0008006" key="4">
    <source>
        <dbReference type="Google" id="ProtNLM"/>
    </source>
</evidence>
<dbReference type="RefSeq" id="WP_091915311.1">
    <property type="nucleotide sequence ID" value="NZ_FOIQ01000002.1"/>
</dbReference>
<evidence type="ECO:0000313" key="2">
    <source>
        <dbReference type="EMBL" id="SEV99731.1"/>
    </source>
</evidence>
<accession>A0A1I0NF14</accession>
<feature type="chain" id="PRO_5011435093" description="DUF4465 domain-containing protein" evidence="1">
    <location>
        <begin position="25"/>
        <end position="263"/>
    </location>
</feature>
<gene>
    <name evidence="2" type="ORF">SAMN04487850_1182</name>
</gene>
<organism evidence="2 3">
    <name type="scientific">Prevotella aff. ruminicola Tc2-24</name>
    <dbReference type="NCBI Taxonomy" id="81582"/>
    <lineage>
        <taxon>Bacteria</taxon>
        <taxon>Pseudomonadati</taxon>
        <taxon>Bacteroidota</taxon>
        <taxon>Bacteroidia</taxon>
        <taxon>Bacteroidales</taxon>
        <taxon>Prevotellaceae</taxon>
        <taxon>Prevotella</taxon>
    </lineage>
</organism>
<evidence type="ECO:0000313" key="3">
    <source>
        <dbReference type="Proteomes" id="UP000199373"/>
    </source>
</evidence>
<dbReference type="InterPro" id="IPR027828">
    <property type="entry name" value="DUF4465"/>
</dbReference>
<keyword evidence="1" id="KW-0732">Signal</keyword>
<dbReference type="Proteomes" id="UP000199373">
    <property type="component" value="Unassembled WGS sequence"/>
</dbReference>
<keyword evidence="3" id="KW-1185">Reference proteome</keyword>
<reference evidence="2 3" key="1">
    <citation type="submission" date="2016-10" db="EMBL/GenBank/DDBJ databases">
        <authorList>
            <person name="de Groot N.N."/>
        </authorList>
    </citation>
    <scope>NUCLEOTIDE SEQUENCE [LARGE SCALE GENOMIC DNA]</scope>
    <source>
        <strain evidence="2 3">TC2-24</strain>
    </source>
</reference>
<dbReference type="EMBL" id="FOIQ01000002">
    <property type="protein sequence ID" value="SEV99731.1"/>
    <property type="molecule type" value="Genomic_DNA"/>
</dbReference>
<name>A0A1I0NF14_9BACT</name>